<organism evidence="1 2">
    <name type="scientific">Dysosmobacter segnis</name>
    <dbReference type="NCBI Taxonomy" id="2763042"/>
    <lineage>
        <taxon>Bacteria</taxon>
        <taxon>Bacillati</taxon>
        <taxon>Bacillota</taxon>
        <taxon>Clostridia</taxon>
        <taxon>Eubacteriales</taxon>
        <taxon>Oscillospiraceae</taxon>
        <taxon>Dysosmobacter</taxon>
    </lineage>
</organism>
<reference evidence="1" key="1">
    <citation type="submission" date="2020-08" db="EMBL/GenBank/DDBJ databases">
        <title>Genome public.</title>
        <authorList>
            <person name="Liu C."/>
            <person name="Sun Q."/>
        </authorList>
    </citation>
    <scope>NUCLEOTIDE SEQUENCE</scope>
    <source>
        <strain evidence="1">BX15</strain>
    </source>
</reference>
<dbReference type="AlphaFoldDB" id="A0A923S8F0"/>
<dbReference type="InterPro" id="IPR029058">
    <property type="entry name" value="AB_hydrolase_fold"/>
</dbReference>
<accession>A0A923S8F0</accession>
<dbReference type="Proteomes" id="UP000620327">
    <property type="component" value="Unassembled WGS sequence"/>
</dbReference>
<dbReference type="RefSeq" id="WP_187015399.1">
    <property type="nucleotide sequence ID" value="NZ_JACOQI010000013.1"/>
</dbReference>
<gene>
    <name evidence="1" type="ORF">H8Z83_12740</name>
</gene>
<evidence type="ECO:0000313" key="2">
    <source>
        <dbReference type="Proteomes" id="UP000620327"/>
    </source>
</evidence>
<dbReference type="Pfam" id="PF11187">
    <property type="entry name" value="Mbeg1-like"/>
    <property type="match status" value="1"/>
</dbReference>
<sequence>MANILDYLDWRGDLTLAQDPFNEVDNLILAELSFVDFGGIVPGPGGGRAVPLWKAAEAYFAKTEGRPIDMGVLVPNQIPELLRRTAASPRFRDMKLNGFVDHLDTVKAEQFAALAAECGDGTVYLSFRGTDDTLAGWKEDFYLSCMREVPAQKMAVAYTEAMAHQYPRIKLRLGGHSKGGNLAVWAGVFCPTAVQRRIAAVWSNDGPGFHDDILSLPRHIRLAERIHTIVPKSSVVGMLLEHEEDYTVVDSSQQGLMQHDGFSWAVLGNRFVRLHSVTRQARLTDQELRGWVQGLTIEQREKFVDSAFQVLEASGAQTLTDLKADSFKAVRPMVRALKDLDKETREALLKFMSILFMSNLRMTLEGIQEETEKSLLRNGKKAERSAGKKG</sequence>
<comment type="caution">
    <text evidence="1">The sequence shown here is derived from an EMBL/GenBank/DDBJ whole genome shotgun (WGS) entry which is preliminary data.</text>
</comment>
<name>A0A923S8F0_9FIRM</name>
<protein>
    <submittedName>
        <fullName evidence="1">DUF2974 domain-containing protein</fullName>
    </submittedName>
</protein>
<keyword evidence="2" id="KW-1185">Reference proteome</keyword>
<dbReference type="EMBL" id="JACOQI010000013">
    <property type="protein sequence ID" value="MBC5771173.1"/>
    <property type="molecule type" value="Genomic_DNA"/>
</dbReference>
<dbReference type="InterPro" id="IPR024499">
    <property type="entry name" value="Mbeg1-like"/>
</dbReference>
<dbReference type="SUPFAM" id="SSF53474">
    <property type="entry name" value="alpha/beta-Hydrolases"/>
    <property type="match status" value="1"/>
</dbReference>
<evidence type="ECO:0000313" key="1">
    <source>
        <dbReference type="EMBL" id="MBC5771173.1"/>
    </source>
</evidence>
<proteinExistence type="predicted"/>